<evidence type="ECO:0000313" key="6">
    <source>
        <dbReference type="Proteomes" id="UP000489600"/>
    </source>
</evidence>
<dbReference type="PANTHER" id="PTHR33214:SF47">
    <property type="entry name" value="BIFUNCTIONAL INHIBITOR_LIPID-TRANSFER PROTEIN_SEED STORAGE 2S ALBUMIN SUPERFAMILY PROTEIN"/>
    <property type="match status" value="1"/>
</dbReference>
<name>A0A565ALP0_9BRAS</name>
<keyword evidence="3" id="KW-0732">Signal</keyword>
<keyword evidence="6" id="KW-1185">Reference proteome</keyword>
<dbReference type="Gene3D" id="1.10.110.10">
    <property type="entry name" value="Plant lipid-transfer and hydrophobic proteins"/>
    <property type="match status" value="1"/>
</dbReference>
<evidence type="ECO:0000259" key="4">
    <source>
        <dbReference type="SMART" id="SM00499"/>
    </source>
</evidence>
<reference evidence="5" key="1">
    <citation type="submission" date="2019-07" db="EMBL/GenBank/DDBJ databases">
        <authorList>
            <person name="Dittberner H."/>
        </authorList>
    </citation>
    <scope>NUCLEOTIDE SEQUENCE [LARGE SCALE GENOMIC DNA]</scope>
</reference>
<feature type="chain" id="PRO_5022020343" description="Bifunctional inhibitor/plant lipid transfer protein/seed storage helical domain-containing protein" evidence="3">
    <location>
        <begin position="27"/>
        <end position="103"/>
    </location>
</feature>
<proteinExistence type="predicted"/>
<evidence type="ECO:0000313" key="5">
    <source>
        <dbReference type="EMBL" id="VVA90341.1"/>
    </source>
</evidence>
<keyword evidence="1" id="KW-0813">Transport</keyword>
<dbReference type="InterPro" id="IPR036312">
    <property type="entry name" value="Bifun_inhib/LTP/seed_sf"/>
</dbReference>
<dbReference type="Pfam" id="PF00234">
    <property type="entry name" value="Tryp_alpha_amyl"/>
    <property type="match status" value="1"/>
</dbReference>
<accession>A0A565ALP0</accession>
<dbReference type="GO" id="GO:0006869">
    <property type="term" value="P:lipid transport"/>
    <property type="evidence" value="ECO:0007669"/>
    <property type="project" value="InterPro"/>
</dbReference>
<feature type="domain" description="Bifunctional inhibitor/plant lipid transfer protein/seed storage helical" evidence="4">
    <location>
        <begin position="37"/>
        <end position="102"/>
    </location>
</feature>
<evidence type="ECO:0000256" key="2">
    <source>
        <dbReference type="ARBA" id="ARBA00023121"/>
    </source>
</evidence>
<dbReference type="InterPro" id="IPR016140">
    <property type="entry name" value="Bifunc_inhib/LTP/seed_store"/>
</dbReference>
<dbReference type="GO" id="GO:0008289">
    <property type="term" value="F:lipid binding"/>
    <property type="evidence" value="ECO:0007669"/>
    <property type="project" value="UniProtKB-KW"/>
</dbReference>
<protein>
    <recommendedName>
        <fullName evidence="4">Bifunctional inhibitor/plant lipid transfer protein/seed storage helical domain-containing protein</fullName>
    </recommendedName>
</protein>
<keyword evidence="2" id="KW-0446">Lipid-binding</keyword>
<dbReference type="OrthoDB" id="665742at2759"/>
<evidence type="ECO:0000256" key="1">
    <source>
        <dbReference type="ARBA" id="ARBA00022448"/>
    </source>
</evidence>
<dbReference type="AlphaFoldDB" id="A0A565ALP0"/>
<dbReference type="Proteomes" id="UP000489600">
    <property type="component" value="Unassembled WGS sequence"/>
</dbReference>
<dbReference type="SUPFAM" id="SSF47699">
    <property type="entry name" value="Bifunctional inhibitor/lipid-transfer protein/seed storage 2S albumin"/>
    <property type="match status" value="1"/>
</dbReference>
<dbReference type="SMART" id="SM00499">
    <property type="entry name" value="AAI"/>
    <property type="match status" value="1"/>
</dbReference>
<sequence length="103" mass="10671">MKFTSLVCISFVVVAVIMSSLAPTKAALVRGSEKVACVASELNICVPAAEAGTKPSAECCAKLKEQESCLCGYSKDPKFSQYISSGGARKVLAACGVPYPSCN</sequence>
<feature type="signal peptide" evidence="3">
    <location>
        <begin position="1"/>
        <end position="26"/>
    </location>
</feature>
<dbReference type="EMBL" id="CABITT030000001">
    <property type="protein sequence ID" value="VVA90341.1"/>
    <property type="molecule type" value="Genomic_DNA"/>
</dbReference>
<organism evidence="5 6">
    <name type="scientific">Arabis nemorensis</name>
    <dbReference type="NCBI Taxonomy" id="586526"/>
    <lineage>
        <taxon>Eukaryota</taxon>
        <taxon>Viridiplantae</taxon>
        <taxon>Streptophyta</taxon>
        <taxon>Embryophyta</taxon>
        <taxon>Tracheophyta</taxon>
        <taxon>Spermatophyta</taxon>
        <taxon>Magnoliopsida</taxon>
        <taxon>eudicotyledons</taxon>
        <taxon>Gunneridae</taxon>
        <taxon>Pentapetalae</taxon>
        <taxon>rosids</taxon>
        <taxon>malvids</taxon>
        <taxon>Brassicales</taxon>
        <taxon>Brassicaceae</taxon>
        <taxon>Arabideae</taxon>
        <taxon>Arabis</taxon>
    </lineage>
</organism>
<dbReference type="CDD" id="cd01959">
    <property type="entry name" value="nsLTP2"/>
    <property type="match status" value="1"/>
</dbReference>
<comment type="caution">
    <text evidence="5">The sequence shown here is derived from an EMBL/GenBank/DDBJ whole genome shotgun (WGS) entry which is preliminary data.</text>
</comment>
<dbReference type="PANTHER" id="PTHR33214">
    <property type="entry name" value="BIFUNCTIONAL INHIBITOR/LIPID-TRANSFER PROTEIN/SEED STORAGE 2S ALBUMIN SUPERFAMILY PROTEIN"/>
    <property type="match status" value="1"/>
</dbReference>
<dbReference type="InterPro" id="IPR033872">
    <property type="entry name" value="nsLTP2"/>
</dbReference>
<gene>
    <name evidence="5" type="ORF">ANE_LOCUS786</name>
</gene>
<evidence type="ECO:0000256" key="3">
    <source>
        <dbReference type="SAM" id="SignalP"/>
    </source>
</evidence>